<reference evidence="2 3" key="1">
    <citation type="journal article" date="2012" name="New Phytol.">
        <title>Insight into trade-off between wood decay and parasitism from the genome of a fungal forest pathogen.</title>
        <authorList>
            <person name="Olson A."/>
            <person name="Aerts A."/>
            <person name="Asiegbu F."/>
            <person name="Belbahri L."/>
            <person name="Bouzid O."/>
            <person name="Broberg A."/>
            <person name="Canback B."/>
            <person name="Coutinho P.M."/>
            <person name="Cullen D."/>
            <person name="Dalman K."/>
            <person name="Deflorio G."/>
            <person name="van Diepen L.T."/>
            <person name="Dunand C."/>
            <person name="Duplessis S."/>
            <person name="Durling M."/>
            <person name="Gonthier P."/>
            <person name="Grimwood J."/>
            <person name="Fossdal C.G."/>
            <person name="Hansson D."/>
            <person name="Henrissat B."/>
            <person name="Hietala A."/>
            <person name="Himmelstrand K."/>
            <person name="Hoffmeister D."/>
            <person name="Hogberg N."/>
            <person name="James T.Y."/>
            <person name="Karlsson M."/>
            <person name="Kohler A."/>
            <person name="Kues U."/>
            <person name="Lee Y.H."/>
            <person name="Lin Y.C."/>
            <person name="Lind M."/>
            <person name="Lindquist E."/>
            <person name="Lombard V."/>
            <person name="Lucas S."/>
            <person name="Lunden K."/>
            <person name="Morin E."/>
            <person name="Murat C."/>
            <person name="Park J."/>
            <person name="Raffaello T."/>
            <person name="Rouze P."/>
            <person name="Salamov A."/>
            <person name="Schmutz J."/>
            <person name="Solheim H."/>
            <person name="Stahlberg J."/>
            <person name="Velez H."/>
            <person name="de Vries R.P."/>
            <person name="Wiebenga A."/>
            <person name="Woodward S."/>
            <person name="Yakovlev I."/>
            <person name="Garbelotto M."/>
            <person name="Martin F."/>
            <person name="Grigoriev I.V."/>
            <person name="Stenlid J."/>
        </authorList>
    </citation>
    <scope>NUCLEOTIDE SEQUENCE [LARGE SCALE GENOMIC DNA]</scope>
    <source>
        <strain evidence="2 3">TC 32-1</strain>
    </source>
</reference>
<dbReference type="STRING" id="747525.W4KF80"/>
<dbReference type="GeneID" id="20670042"/>
<dbReference type="KEGG" id="hir:HETIRDRAFT_313542"/>
<proteinExistence type="predicted"/>
<dbReference type="eggNOG" id="KOG2777">
    <property type="taxonomic scope" value="Eukaryota"/>
</dbReference>
<dbReference type="GO" id="GO:0003725">
    <property type="term" value="F:double-stranded RNA binding"/>
    <property type="evidence" value="ECO:0007669"/>
    <property type="project" value="TreeGrafter"/>
</dbReference>
<dbReference type="FunCoup" id="W4KF80">
    <property type="interactions" value="435"/>
</dbReference>
<dbReference type="HOGENOM" id="CLU_005382_5_0_1"/>
<dbReference type="GO" id="GO:0006396">
    <property type="term" value="P:RNA processing"/>
    <property type="evidence" value="ECO:0007669"/>
    <property type="project" value="InterPro"/>
</dbReference>
<dbReference type="OrthoDB" id="10268011at2759"/>
<evidence type="ECO:0000259" key="1">
    <source>
        <dbReference type="PROSITE" id="PS50141"/>
    </source>
</evidence>
<dbReference type="AlphaFoldDB" id="W4KF80"/>
<dbReference type="PANTHER" id="PTHR10910:SF62">
    <property type="entry name" value="AT07585P-RELATED"/>
    <property type="match status" value="1"/>
</dbReference>
<dbReference type="GO" id="GO:0005730">
    <property type="term" value="C:nucleolus"/>
    <property type="evidence" value="ECO:0007669"/>
    <property type="project" value="TreeGrafter"/>
</dbReference>
<organism evidence="2 3">
    <name type="scientific">Heterobasidion irregulare (strain TC 32-1)</name>
    <dbReference type="NCBI Taxonomy" id="747525"/>
    <lineage>
        <taxon>Eukaryota</taxon>
        <taxon>Fungi</taxon>
        <taxon>Dikarya</taxon>
        <taxon>Basidiomycota</taxon>
        <taxon>Agaricomycotina</taxon>
        <taxon>Agaricomycetes</taxon>
        <taxon>Russulales</taxon>
        <taxon>Bondarzewiaceae</taxon>
        <taxon>Heterobasidion</taxon>
        <taxon>Heterobasidion annosum species complex</taxon>
    </lineage>
</organism>
<dbReference type="PANTHER" id="PTHR10910">
    <property type="entry name" value="EUKARYOTE SPECIFIC DSRNA BINDING PROTEIN"/>
    <property type="match status" value="1"/>
</dbReference>
<accession>W4KF80</accession>
<dbReference type="GO" id="GO:0008251">
    <property type="term" value="F:tRNA-specific adenosine deaminase activity"/>
    <property type="evidence" value="ECO:0007669"/>
    <property type="project" value="TreeGrafter"/>
</dbReference>
<dbReference type="Pfam" id="PF02137">
    <property type="entry name" value="A_deamin"/>
    <property type="match status" value="1"/>
</dbReference>
<keyword evidence="3" id="KW-1185">Reference proteome</keyword>
<dbReference type="SMART" id="SM00552">
    <property type="entry name" value="ADEAMc"/>
    <property type="match status" value="1"/>
</dbReference>
<dbReference type="Proteomes" id="UP000030671">
    <property type="component" value="Unassembled WGS sequence"/>
</dbReference>
<sequence>MQPTPSTSSSATAVQAGAIDNVVIEALSKYRSLAAFPQPGKFTIFASFILSSRTVQSCKVISLGTGCKCLPATRLPPKGDALHDCHAEVLARRGAVRWFLEEAQRDGNNSMNVSLWISRGKDGLYELREDVDLYVYVSTLPCGDSSTRLLASLQDPAMAALKDSSTWPDLPPGTPSRGRDDYARLGVLRTKPGRADAPTVLSMSCSDKIARWSVLGIQGSLASNIFRPIYLSGIIIGEVDEEKRETVRMDCERAFYDRIKQLDSAILPCGFRLAKPFICFTSLPFIHSQTTLGLTTRASNDSICWIADSDKPHEVLINGLRRGVPPKHISNAKFRPLLSKISLYAVYLSTLEALNLPSPPESSTYYVVKQSVVHYQHAKHALLGPSAPFAGWICSGRRWEGFDSQGALSDAPVSVAEDLTVVAENEAQVVS</sequence>
<dbReference type="GO" id="GO:0003726">
    <property type="term" value="F:double-stranded RNA adenosine deaminase activity"/>
    <property type="evidence" value="ECO:0007669"/>
    <property type="project" value="TreeGrafter"/>
</dbReference>
<dbReference type="GO" id="GO:0006382">
    <property type="term" value="P:adenosine to inosine editing"/>
    <property type="evidence" value="ECO:0007669"/>
    <property type="project" value="TreeGrafter"/>
</dbReference>
<dbReference type="EMBL" id="KI925456">
    <property type="protein sequence ID" value="ETW84512.1"/>
    <property type="molecule type" value="Genomic_DNA"/>
</dbReference>
<feature type="domain" description="A to I editase" evidence="1">
    <location>
        <begin position="62"/>
        <end position="382"/>
    </location>
</feature>
<name>W4KF80_HETIT</name>
<protein>
    <recommendedName>
        <fullName evidence="1">A to I editase domain-containing protein</fullName>
    </recommendedName>
</protein>
<dbReference type="GO" id="GO:0005737">
    <property type="term" value="C:cytoplasm"/>
    <property type="evidence" value="ECO:0007669"/>
    <property type="project" value="TreeGrafter"/>
</dbReference>
<gene>
    <name evidence="2" type="ORF">HETIRDRAFT_313542</name>
</gene>
<dbReference type="InParanoid" id="W4KF80"/>
<dbReference type="RefSeq" id="XP_009544175.1">
    <property type="nucleotide sequence ID" value="XM_009545880.1"/>
</dbReference>
<dbReference type="PROSITE" id="PS50141">
    <property type="entry name" value="A_DEAMIN_EDITASE"/>
    <property type="match status" value="1"/>
</dbReference>
<dbReference type="InterPro" id="IPR002466">
    <property type="entry name" value="A_deamin"/>
</dbReference>
<evidence type="ECO:0000313" key="3">
    <source>
        <dbReference type="Proteomes" id="UP000030671"/>
    </source>
</evidence>
<evidence type="ECO:0000313" key="2">
    <source>
        <dbReference type="EMBL" id="ETW84512.1"/>
    </source>
</evidence>